<accession>F9ULP0</accession>
<reference evidence="2 3" key="1">
    <citation type="journal article" date="2003" name="Proc. Natl. Acad. Sci. U.S.A.">
        <title>Complete genome sequence of Lactobacillus plantarum WCFS1.</title>
        <authorList>
            <person name="Kleerebezem M."/>
            <person name="Boekhorst J."/>
            <person name="van Kranenburg R."/>
            <person name="Molenaar D."/>
            <person name="Kuipers O.P."/>
            <person name="Leer R."/>
            <person name="Tarchini R."/>
            <person name="Peters S.A."/>
            <person name="Sandbrink H.M."/>
            <person name="Fiers M.W."/>
            <person name="Stiekema W."/>
            <person name="Lankhorst R.M."/>
            <person name="Bron P.A."/>
            <person name="Hoffer S.M."/>
            <person name="Groot M.N."/>
            <person name="Kerkhoven R."/>
            <person name="de Vries M."/>
            <person name="Ursing B."/>
            <person name="de Vos W.M."/>
            <person name="Siezen R.J."/>
        </authorList>
    </citation>
    <scope>NUCLEOTIDE SEQUENCE [LARGE SCALE GENOMIC DNA]</scope>
    <source>
        <strain evidence="3">ATCC BAA-793 / NCIMB 8826 / WCFS1</strain>
    </source>
</reference>
<dbReference type="Proteomes" id="UP000000432">
    <property type="component" value="Chromosome"/>
</dbReference>
<organism evidence="2 3">
    <name type="scientific">Lactiplantibacillus plantarum (strain ATCC BAA-793 / NCIMB 8826 / WCFS1)</name>
    <name type="common">Lactobacillus plantarum</name>
    <dbReference type="NCBI Taxonomy" id="220668"/>
    <lineage>
        <taxon>Bacteria</taxon>
        <taxon>Bacillati</taxon>
        <taxon>Bacillota</taxon>
        <taxon>Bacilli</taxon>
        <taxon>Lactobacillales</taxon>
        <taxon>Lactobacillaceae</taxon>
        <taxon>Lactiplantibacillus</taxon>
    </lineage>
</organism>
<keyword evidence="1" id="KW-0812">Transmembrane</keyword>
<protein>
    <submittedName>
        <fullName evidence="2">Prophage P1 protein 28</fullName>
    </submittedName>
</protein>
<evidence type="ECO:0000313" key="3">
    <source>
        <dbReference type="Proteomes" id="UP000000432"/>
    </source>
</evidence>
<proteinExistence type="predicted"/>
<evidence type="ECO:0000256" key="1">
    <source>
        <dbReference type="SAM" id="Phobius"/>
    </source>
</evidence>
<reference evidence="2 3" key="3">
    <citation type="journal article" date="2012" name="J. Bacteriol.">
        <title>Complete resequencing and reannotation of the Lactobacillus plantarum WCFS1 genome.</title>
        <authorList>
            <person name="Siezen R.J."/>
            <person name="Francke C."/>
            <person name="Renckens B."/>
            <person name="Boekhorst J."/>
            <person name="Wels M."/>
            <person name="Kleerebezem M."/>
            <person name="van Hijum S.A.F.T."/>
        </authorList>
    </citation>
    <scope>NUCLEOTIDE SEQUENCE [LARGE SCALE GENOMIC DNA]</scope>
    <source>
        <strain evidence="3">ATCC BAA-793 / NCIMB 8826 / WCFS1</strain>
    </source>
</reference>
<keyword evidence="3" id="KW-1185">Reference proteome</keyword>
<sequence length="35" mass="3979">MTIKDLLADWVAWTIICFMVVGGIKLLVIVLGWLF</sequence>
<gene>
    <name evidence="2" type="ordered locus">lp_0651</name>
</gene>
<keyword evidence="1" id="KW-0472">Membrane</keyword>
<name>F9ULP0_LACPL</name>
<reference key="2">
    <citation type="submission" date="2011-06" db="EMBL/GenBank/DDBJ databases">
        <title>Complete resequencing and reannotation of the Lactobacillus plantarum WCFS1 genome.</title>
        <authorList>
            <person name="Siezen R.J."/>
            <person name="Francke C."/>
            <person name="Renckens B."/>
            <person name="Boekhorst J."/>
            <person name="Wels M."/>
            <person name="Kleerebezem M."/>
            <person name="van Hijum S.A.F.T."/>
        </authorList>
    </citation>
    <scope>NUCLEOTIDE SEQUENCE</scope>
    <source>
        <strain>WCFS1</strain>
    </source>
</reference>
<dbReference type="EMBL" id="AL935263">
    <property type="protein sequence ID" value="CCC78129.1"/>
    <property type="molecule type" value="Genomic_DNA"/>
</dbReference>
<evidence type="ECO:0000313" key="2">
    <source>
        <dbReference type="EMBL" id="CCC78129.1"/>
    </source>
</evidence>
<dbReference type="EnsemblBacteria" id="CCC78129">
    <property type="protein sequence ID" value="CCC78129"/>
    <property type="gene ID" value="lp_0651"/>
</dbReference>
<dbReference type="AlphaFoldDB" id="F9ULP0"/>
<keyword evidence="1" id="KW-1133">Transmembrane helix</keyword>
<dbReference type="STRING" id="220668.lp_0651"/>
<dbReference type="KEGG" id="lpl:lp_0651"/>
<dbReference type="HOGENOM" id="CLU_3365621_0_0_9"/>
<feature type="transmembrane region" description="Helical" evidence="1">
    <location>
        <begin position="12"/>
        <end position="34"/>
    </location>
</feature>